<feature type="region of interest" description="Disordered" evidence="4">
    <location>
        <begin position="85"/>
        <end position="112"/>
    </location>
</feature>
<proteinExistence type="predicted"/>
<dbReference type="OrthoDB" id="200924at2759"/>
<reference evidence="7" key="1">
    <citation type="journal article" date="2015" name="Nat. Genet.">
        <title>The genome and transcriptome of the zoonotic hookworm Ancylostoma ceylanicum identify infection-specific gene families.</title>
        <authorList>
            <person name="Schwarz E.M."/>
            <person name="Hu Y."/>
            <person name="Antoshechkin I."/>
            <person name="Miller M.M."/>
            <person name="Sternberg P.W."/>
            <person name="Aroian R.V."/>
        </authorList>
    </citation>
    <scope>NUCLEOTIDE SEQUENCE</scope>
    <source>
        <strain evidence="7">HY135</strain>
    </source>
</reference>
<dbReference type="Pfam" id="PF00400">
    <property type="entry name" value="WD40"/>
    <property type="match status" value="4"/>
</dbReference>
<dbReference type="GO" id="GO:0030968">
    <property type="term" value="P:endoplasmic reticulum unfolded protein response"/>
    <property type="evidence" value="ECO:0007669"/>
    <property type="project" value="TreeGrafter"/>
</dbReference>
<comment type="caution">
    <text evidence="6">The sequence shown here is derived from an EMBL/GenBank/DDBJ whole genome shotgun (WGS) entry which is preliminary data.</text>
</comment>
<feature type="repeat" description="WD" evidence="3">
    <location>
        <begin position="322"/>
        <end position="354"/>
    </location>
</feature>
<evidence type="ECO:0000313" key="7">
    <source>
        <dbReference type="Proteomes" id="UP000024635"/>
    </source>
</evidence>
<dbReference type="PROSITE" id="PS50294">
    <property type="entry name" value="WD_REPEATS_REGION"/>
    <property type="match status" value="1"/>
</dbReference>
<organism evidence="6 7">
    <name type="scientific">Ancylostoma ceylanicum</name>
    <dbReference type="NCBI Taxonomy" id="53326"/>
    <lineage>
        <taxon>Eukaryota</taxon>
        <taxon>Metazoa</taxon>
        <taxon>Ecdysozoa</taxon>
        <taxon>Nematoda</taxon>
        <taxon>Chromadorea</taxon>
        <taxon>Rhabditida</taxon>
        <taxon>Rhabditina</taxon>
        <taxon>Rhabditomorpha</taxon>
        <taxon>Strongyloidea</taxon>
        <taxon>Ancylostomatidae</taxon>
        <taxon>Ancylostomatinae</taxon>
        <taxon>Ancylostoma</taxon>
    </lineage>
</organism>
<dbReference type="InterPro" id="IPR001680">
    <property type="entry name" value="WD40_rpt"/>
</dbReference>
<keyword evidence="2" id="KW-0677">Repeat</keyword>
<dbReference type="Proteomes" id="UP000024635">
    <property type="component" value="Unassembled WGS sequence"/>
</dbReference>
<dbReference type="InterPro" id="IPR015943">
    <property type="entry name" value="WD40/YVTN_repeat-like_dom_sf"/>
</dbReference>
<gene>
    <name evidence="6" type="primary">Acey_s0131.g1624</name>
    <name evidence="6" type="synonym">Acey-F46C5.9</name>
    <name evidence="6" type="ORF">Y032_0131g1624</name>
</gene>
<keyword evidence="5" id="KW-1133">Transmembrane helix</keyword>
<dbReference type="PROSITE" id="PS50082">
    <property type="entry name" value="WD_REPEATS_2"/>
    <property type="match status" value="2"/>
</dbReference>
<keyword evidence="5" id="KW-0472">Membrane</keyword>
<feature type="repeat" description="WD" evidence="3">
    <location>
        <begin position="131"/>
        <end position="172"/>
    </location>
</feature>
<dbReference type="PROSITE" id="PS00678">
    <property type="entry name" value="WD_REPEATS_1"/>
    <property type="match status" value="1"/>
</dbReference>
<dbReference type="EMBL" id="JARK01001467">
    <property type="protein sequence ID" value="EYB98435.1"/>
    <property type="molecule type" value="Genomic_DNA"/>
</dbReference>
<evidence type="ECO:0008006" key="8">
    <source>
        <dbReference type="Google" id="ProtNLM"/>
    </source>
</evidence>
<dbReference type="InterPro" id="IPR042410">
    <property type="entry name" value="WBSCR13"/>
</dbReference>
<dbReference type="SUPFAM" id="SSF50978">
    <property type="entry name" value="WD40 repeat-like"/>
    <property type="match status" value="1"/>
</dbReference>
<dbReference type="InterPro" id="IPR036322">
    <property type="entry name" value="WD40_repeat_dom_sf"/>
</dbReference>
<keyword evidence="5" id="KW-0812">Transmembrane</keyword>
<evidence type="ECO:0000256" key="3">
    <source>
        <dbReference type="PROSITE-ProRule" id="PRU00221"/>
    </source>
</evidence>
<evidence type="ECO:0000313" key="6">
    <source>
        <dbReference type="EMBL" id="EYB98435.1"/>
    </source>
</evidence>
<evidence type="ECO:0000256" key="1">
    <source>
        <dbReference type="ARBA" id="ARBA00022574"/>
    </source>
</evidence>
<keyword evidence="1 3" id="KW-0853">WD repeat</keyword>
<feature type="compositionally biased region" description="Basic and acidic residues" evidence="4">
    <location>
        <begin position="96"/>
        <end position="112"/>
    </location>
</feature>
<dbReference type="GO" id="GO:0005783">
    <property type="term" value="C:endoplasmic reticulum"/>
    <property type="evidence" value="ECO:0007669"/>
    <property type="project" value="TreeGrafter"/>
</dbReference>
<keyword evidence="7" id="KW-1185">Reference proteome</keyword>
<name>A0A016T6T8_9BILA</name>
<dbReference type="PANTHER" id="PTHR44321">
    <property type="entry name" value="TRANSDUCIN BETA-LIKE PROTEIN 2"/>
    <property type="match status" value="1"/>
</dbReference>
<dbReference type="Gene3D" id="2.130.10.10">
    <property type="entry name" value="YVTN repeat-like/Quinoprotein amine dehydrogenase"/>
    <property type="match status" value="2"/>
</dbReference>
<feature type="transmembrane region" description="Helical" evidence="5">
    <location>
        <begin position="52"/>
        <end position="71"/>
    </location>
</feature>
<dbReference type="SMART" id="SM00320">
    <property type="entry name" value="WD40"/>
    <property type="match status" value="6"/>
</dbReference>
<evidence type="ECO:0000256" key="5">
    <source>
        <dbReference type="SAM" id="Phobius"/>
    </source>
</evidence>
<dbReference type="InterPro" id="IPR019775">
    <property type="entry name" value="WD40_repeat_CS"/>
</dbReference>
<sequence>MFENFALEQSIFSHTLLTVALLENAHSNRYITAIMFSLACIMMDFEKMDIPTLISALVGILVIMISSIFYFSRKQNEELSKEELLEEKEDAAGDAPKLEETRKAGKNKKNEQWKPKVKDVSYEHKWFVTTLKGHTTDITGLDFAQDGKRLVTVSSDRAAFLWDVRDFEEKEHKCVRQILDFDTATKVSFAPDCKSIVFAMKRSNKLTVFKLVKKEPGGTYKFVHVENVSFPSPHTLDISHCGISSTGKFLMSASPDMKVVLYDIHGTVLKVLEPKLSSLFDAVLSPDGRFVAACGFTPDVIVYEVVFNREGIFQDAKKAFNLKDHNSGVFCVAFNSDSSRAVTVSRDGFWRVFDTDVRYQAGQEAQVLNKGEWKALRGASADRVRLAISPSGGSFAVACGSTLKVFSSEDADADFPELPEVHADQRIHVIRYSPCGRLIATCGDRYVRIFRNIPEYHSQVVRLGKSLKDVTGDAPRRRIQEQIEEAKRVLEKYTV</sequence>
<evidence type="ECO:0000256" key="2">
    <source>
        <dbReference type="ARBA" id="ARBA00022737"/>
    </source>
</evidence>
<evidence type="ECO:0000256" key="4">
    <source>
        <dbReference type="SAM" id="MobiDB-lite"/>
    </source>
</evidence>
<dbReference type="AlphaFoldDB" id="A0A016T6T8"/>
<accession>A0A016T6T8</accession>
<dbReference type="STRING" id="53326.A0A016T6T8"/>
<dbReference type="PANTHER" id="PTHR44321:SF1">
    <property type="entry name" value="TRANSDUCIN BETA-LIKE PROTEIN 2"/>
    <property type="match status" value="1"/>
</dbReference>
<protein>
    <recommendedName>
        <fullName evidence="8">WD domain, G-beta repeat protein</fullName>
    </recommendedName>
</protein>